<evidence type="ECO:0000313" key="5">
    <source>
        <dbReference type="EMBL" id="WUX54405.1"/>
    </source>
</evidence>
<dbReference type="RefSeq" id="WP_329078012.1">
    <property type="nucleotide sequence ID" value="NZ_CP109495.1"/>
</dbReference>
<sequence>MAQPEYPRIAAELRRRISSGEYGPSDRLPTLPELCEAYRVSEKTIRDALGLLRNEGLIESKAKARTRAAAAARPPHGR</sequence>
<proteinExistence type="predicted"/>
<dbReference type="PRINTS" id="PR00035">
    <property type="entry name" value="HTHGNTR"/>
</dbReference>
<accession>A0ABZ2A6S2</accession>
<dbReference type="InterPro" id="IPR036390">
    <property type="entry name" value="WH_DNA-bd_sf"/>
</dbReference>
<evidence type="ECO:0000256" key="1">
    <source>
        <dbReference type="ARBA" id="ARBA00023015"/>
    </source>
</evidence>
<dbReference type="PROSITE" id="PS50949">
    <property type="entry name" value="HTH_GNTR"/>
    <property type="match status" value="1"/>
</dbReference>
<keyword evidence="6" id="KW-1185">Reference proteome</keyword>
<evidence type="ECO:0000259" key="4">
    <source>
        <dbReference type="PROSITE" id="PS50949"/>
    </source>
</evidence>
<keyword evidence="2" id="KW-0238">DNA-binding</keyword>
<protein>
    <submittedName>
        <fullName evidence="5">Winged helix-turn-helix domain-containing protein</fullName>
    </submittedName>
</protein>
<dbReference type="SUPFAM" id="SSF46785">
    <property type="entry name" value="Winged helix' DNA-binding domain"/>
    <property type="match status" value="1"/>
</dbReference>
<dbReference type="Gene3D" id="1.10.10.10">
    <property type="entry name" value="Winged helix-like DNA-binding domain superfamily/Winged helix DNA-binding domain"/>
    <property type="match status" value="1"/>
</dbReference>
<dbReference type="SMART" id="SM00345">
    <property type="entry name" value="HTH_GNTR"/>
    <property type="match status" value="1"/>
</dbReference>
<dbReference type="CDD" id="cd07377">
    <property type="entry name" value="WHTH_GntR"/>
    <property type="match status" value="1"/>
</dbReference>
<dbReference type="EMBL" id="CP109495">
    <property type="protein sequence ID" value="WUX54405.1"/>
    <property type="molecule type" value="Genomic_DNA"/>
</dbReference>
<dbReference type="Pfam" id="PF00392">
    <property type="entry name" value="GntR"/>
    <property type="match status" value="1"/>
</dbReference>
<evidence type="ECO:0000256" key="2">
    <source>
        <dbReference type="ARBA" id="ARBA00023125"/>
    </source>
</evidence>
<evidence type="ECO:0000256" key="3">
    <source>
        <dbReference type="ARBA" id="ARBA00023163"/>
    </source>
</evidence>
<dbReference type="InterPro" id="IPR000524">
    <property type="entry name" value="Tscrpt_reg_HTH_GntR"/>
</dbReference>
<feature type="domain" description="HTH gntR-type" evidence="4">
    <location>
        <begin position="3"/>
        <end position="71"/>
    </location>
</feature>
<gene>
    <name evidence="5" type="ORF">OG442_24215</name>
</gene>
<organism evidence="5 6">
    <name type="scientific">Streptomyces niveus</name>
    <name type="common">Streptomyces spheroides</name>
    <dbReference type="NCBI Taxonomy" id="193462"/>
    <lineage>
        <taxon>Bacteria</taxon>
        <taxon>Bacillati</taxon>
        <taxon>Actinomycetota</taxon>
        <taxon>Actinomycetes</taxon>
        <taxon>Kitasatosporales</taxon>
        <taxon>Streptomycetaceae</taxon>
        <taxon>Streptomyces</taxon>
    </lineage>
</organism>
<name>A0ABZ2A6S2_STRNV</name>
<keyword evidence="3" id="KW-0804">Transcription</keyword>
<dbReference type="PANTHER" id="PTHR44846">
    <property type="entry name" value="MANNOSYL-D-GLYCERATE TRANSPORT/METABOLISM SYSTEM REPRESSOR MNGR-RELATED"/>
    <property type="match status" value="1"/>
</dbReference>
<dbReference type="Proteomes" id="UP001432209">
    <property type="component" value="Chromosome"/>
</dbReference>
<evidence type="ECO:0000313" key="6">
    <source>
        <dbReference type="Proteomes" id="UP001432209"/>
    </source>
</evidence>
<dbReference type="InterPro" id="IPR050679">
    <property type="entry name" value="Bact_HTH_transcr_reg"/>
</dbReference>
<keyword evidence="1" id="KW-0805">Transcription regulation</keyword>
<dbReference type="InterPro" id="IPR036388">
    <property type="entry name" value="WH-like_DNA-bd_sf"/>
</dbReference>
<reference evidence="5" key="1">
    <citation type="submission" date="2022-10" db="EMBL/GenBank/DDBJ databases">
        <title>The complete genomes of actinobacterial strains from the NBC collection.</title>
        <authorList>
            <person name="Joergensen T.S."/>
            <person name="Alvarez Arevalo M."/>
            <person name="Sterndorff E.B."/>
            <person name="Faurdal D."/>
            <person name="Vuksanovic O."/>
            <person name="Mourched A.-S."/>
            <person name="Charusanti P."/>
            <person name="Shaw S."/>
            <person name="Blin K."/>
            <person name="Weber T."/>
        </authorList>
    </citation>
    <scope>NUCLEOTIDE SEQUENCE</scope>
    <source>
        <strain evidence="5">NBC_01432</strain>
    </source>
</reference>
<dbReference type="PANTHER" id="PTHR44846:SF17">
    <property type="entry name" value="GNTR-FAMILY TRANSCRIPTIONAL REGULATOR"/>
    <property type="match status" value="1"/>
</dbReference>